<gene>
    <name evidence="2" type="ORF">EAH73_06515</name>
</gene>
<dbReference type="EMBL" id="RCYZ01000002">
    <property type="protein sequence ID" value="TPG67372.1"/>
    <property type="molecule type" value="Genomic_DNA"/>
</dbReference>
<evidence type="ECO:0000313" key="3">
    <source>
        <dbReference type="Proteomes" id="UP000317646"/>
    </source>
</evidence>
<dbReference type="Proteomes" id="UP000317646">
    <property type="component" value="Unassembled WGS sequence"/>
</dbReference>
<evidence type="ECO:0000256" key="1">
    <source>
        <dbReference type="SAM" id="SignalP"/>
    </source>
</evidence>
<sequence>MLFTFGLCPALFIATALLGPAAGPGVPAAAPGPLLAFPGAEGALHPQRVLRRFGGRAVRRARAAAASAFAFKQLGKNKQPLLFA</sequence>
<keyword evidence="3" id="KW-1185">Reference proteome</keyword>
<keyword evidence="1" id="KW-0732">Signal</keyword>
<reference evidence="2 3" key="1">
    <citation type="journal article" date="2019" name="Environ. Microbiol.">
        <title>Species interactions and distinct microbial communities in high Arctic permafrost affected cryosols are associated with the CH4 and CO2 gas fluxes.</title>
        <authorList>
            <person name="Altshuler I."/>
            <person name="Hamel J."/>
            <person name="Turney S."/>
            <person name="Magnuson E."/>
            <person name="Levesque R."/>
            <person name="Greer C."/>
            <person name="Whyte L.G."/>
        </authorList>
    </citation>
    <scope>NUCLEOTIDE SEQUENCE [LARGE SCALE GENOMIC DNA]</scope>
    <source>
        <strain evidence="2 3">S9.2P</strain>
    </source>
</reference>
<comment type="caution">
    <text evidence="2">The sequence shown here is derived from an EMBL/GenBank/DDBJ whole genome shotgun (WGS) entry which is preliminary data.</text>
</comment>
<name>A0A502H117_9BACT</name>
<dbReference type="AlphaFoldDB" id="A0A502H117"/>
<feature type="chain" id="PRO_5021248877" evidence="1">
    <location>
        <begin position="22"/>
        <end position="84"/>
    </location>
</feature>
<accession>A0A502H117</accession>
<feature type="signal peptide" evidence="1">
    <location>
        <begin position="1"/>
        <end position="21"/>
    </location>
</feature>
<organism evidence="2 3">
    <name type="scientific">Hymenobacter nivis</name>
    <dbReference type="NCBI Taxonomy" id="1850093"/>
    <lineage>
        <taxon>Bacteria</taxon>
        <taxon>Pseudomonadati</taxon>
        <taxon>Bacteroidota</taxon>
        <taxon>Cytophagia</taxon>
        <taxon>Cytophagales</taxon>
        <taxon>Hymenobacteraceae</taxon>
        <taxon>Hymenobacter</taxon>
    </lineage>
</organism>
<proteinExistence type="predicted"/>
<protein>
    <submittedName>
        <fullName evidence="2">Uncharacterized protein</fullName>
    </submittedName>
</protein>
<dbReference type="RefSeq" id="WP_140465676.1">
    <property type="nucleotide sequence ID" value="NZ_RCYZ01000002.1"/>
</dbReference>
<evidence type="ECO:0000313" key="2">
    <source>
        <dbReference type="EMBL" id="TPG67372.1"/>
    </source>
</evidence>